<feature type="compositionally biased region" description="Basic and acidic residues" evidence="1">
    <location>
        <begin position="767"/>
        <end position="779"/>
    </location>
</feature>
<evidence type="ECO:0000313" key="2">
    <source>
        <dbReference type="EMBL" id="AVR52568.1"/>
    </source>
</evidence>
<accession>A0A3G1PW33</accession>
<evidence type="ECO:0000256" key="1">
    <source>
        <dbReference type="SAM" id="MobiDB-lite"/>
    </source>
</evidence>
<sequence>MEPERKKLFLECLRKIVKAKHQSVNIMRSYNMNNMKLIERSSRCIKDPNPLASTMSTLSQKYPITVDSQRYKEYKVPNEYIYKRGRKNEEEVDDSHRHNRVLCKKEAVDWWVSASPVPEPDTVALINILFEQPRKEVKDYYSMRWGDTRVRFGRPNLERSSVSTKKPVIEVDRSIRKTLLKTALFPHLCSPAERVPREDLEKMEKLMKLRLTTKMSLPRQIRILMCSMDPHRRVLPVIPGTMDLLAPMVHALRHNNFVITGYSMPDVKSSLDIGRHLTAFGKCLIISARENNLPISTVKEIIQTSSIGQRKMERILKVETLQETNEIKWMKTACNIPITPESTNAGLTTCPRPVKVTAVSSRNAAGVPFTVYHGREKIDFKYGDIKGTFEHNGPMILSITSNYTDYTEIIKAIAEMGVYCRWEFDSTTDRSYTQIKETVRQLIQRNPENVIACKRGDLTKLHYVNNFPFRVGILNLLSNTEYHPSPSLGHYIGNDYNIYLKDTNQCLTISSEARKMTTLGEVVDCRHPSMLHFMSFKLTIETLVQFYLNNWKLLIESIRAKKMNWRNEAVCKHMGNQAYNFSRTCRVIINNLMEKNSKDYASLSLLYCFCFPEPGHSAYSPTLLKLKNGYVIDLSAKTGVFQFNQELSQYELFQKKIRIEGTSLDLSENLKGLLPGFSLVVGHDEKLDRRTMNQLLEDRHLISHGTSFTTNISGELFIATRDINIEDQTFLTINRQMRNYEAADTSDDIVLNILKRKAQVGATANTSEEKDPKKPRLEASAEEEEGFELINDSEEEEEIDMDVF</sequence>
<reference evidence="2" key="1">
    <citation type="journal article" date="2018" name="Elife">
        <title>Firefly genomes illuminate parallel origins of bioluminescence in beetles.</title>
        <authorList>
            <person name="Fallon T.R."/>
            <person name="Lower S.E."/>
            <person name="Chang C.H."/>
            <person name="Bessho-Uehara M."/>
            <person name="Martin G.J."/>
            <person name="Bewick A.J."/>
            <person name="Behringer M."/>
            <person name="Debat H.J."/>
            <person name="Wong I."/>
            <person name="Day J.C."/>
            <person name="Suvorov A."/>
            <person name="Silva C.J."/>
            <person name="Stanger-Hall K.F."/>
            <person name="Hall D.W."/>
            <person name="Schmitz R.J."/>
            <person name="Nelson D.R."/>
            <person name="Lewis S.M."/>
            <person name="Shigenobu S."/>
            <person name="Bybee S.M."/>
            <person name="Larracuente A.M."/>
            <person name="Oba Y."/>
            <person name="Weng J.K."/>
        </authorList>
    </citation>
    <scope>NUCLEOTIDE SEQUENCE</scope>
    <source>
        <strain evidence="2">NJ1</strain>
    </source>
</reference>
<name>A0A3G1PW33_9ORTO</name>
<dbReference type="EMBL" id="MG972989">
    <property type="protein sequence ID" value="AVR52568.1"/>
    <property type="molecule type" value="Genomic_RNA"/>
</dbReference>
<proteinExistence type="predicted"/>
<protein>
    <submittedName>
        <fullName evidence="2">PB2</fullName>
    </submittedName>
</protein>
<feature type="region of interest" description="Disordered" evidence="1">
    <location>
        <begin position="761"/>
        <end position="804"/>
    </location>
</feature>
<feature type="compositionally biased region" description="Acidic residues" evidence="1">
    <location>
        <begin position="780"/>
        <end position="804"/>
    </location>
</feature>
<organism evidence="2">
    <name type="scientific">Photinus pyralis orthomyxo-like virus 1</name>
    <dbReference type="NCBI Taxonomy" id="2137183"/>
    <lineage>
        <taxon>Viruses</taxon>
        <taxon>Riboviria</taxon>
        <taxon>Orthornavirae</taxon>
        <taxon>Negarnaviricota</taxon>
        <taxon>Polyploviricotina</taxon>
        <taxon>Insthoviricetes</taxon>
        <taxon>Articulavirales</taxon>
        <taxon>Orthomyxoviridae</taxon>
    </lineage>
</organism>